<evidence type="ECO:0000313" key="2">
    <source>
        <dbReference type="Proteomes" id="UP000013827"/>
    </source>
</evidence>
<dbReference type="Proteomes" id="UP000013827">
    <property type="component" value="Unassembled WGS sequence"/>
</dbReference>
<protein>
    <recommendedName>
        <fullName evidence="3">Nucleolar pre-ribosomal-associated protein 1 C-terminal domain-containing protein</fullName>
    </recommendedName>
</protein>
<accession>A0A0D3K0X4</accession>
<sequence length="888" mass="93040">MAAVAGDADNINKQARKTRTNWLKSHERANWAHGSTKYAPSPMLSDSLCTCALLLEQLHASGTAEHAQSAAQLANRVWQRRGDRLFALLEPASEGDADKVQAASLRCLKAMATASDDVARAIVQRSIGGGSSVVALLNGCEKPRRSREVCGALVELVAVLLRVGPRELLSAEHGRLASSPLRLVEWLPRGARLRGLAALQTHVLGNGALSFRLVAPVANHAALAKLAPLLSAGGDLCKVTAAFLLKLSEPTVDPQQQQLALALLAALPGLRAAYLQARGDAALDPKPTRQWVVAFLVRVVGLPQLQRCGAASEAAVQRAPPPGLGRQFWSRGLLHSRQREDQLQHSSLLVRATTVNALVAVLASLGGDGGGRARSKLQAASASRLLSLMHGRLLHALALYHTLMPAVFAEGRLQARALARALVPGLPSAAPIVQQSALRLLLPQQGGGGGGAELPPAAELLRRGERVQPLARGEGLLSGGRAEASIWLEGLSPATAPLLAALAVQELDPGQGRLPQGRRAELAGRYLREVLASLQRLADGRARPLLRTALLLQLPCGVPADARACLLALGVSHRRAQTALLEGLWSAGGGRASSSLDAALQRWLYAEPAAAAQLVHAAAETGELALVRRFGAEPLALHLLGACVAAAVDEDRLAGAGRPAQRTPAWLPLLYCHFRLATGAGSMLPLPRSALPHCLLRIAELIELEGAEEEDSPAAAPAAASAAEAAVEVFCTLLLASPGWGEGELSGVLPPLRRRIRSSPAPQLDRSELDADVAAGARLATSWHGEHALGRPSLELVEAADALRLAASLLRGPCGPHMAPLAPALRRLLELRRPLRESMRAPDAHELLDVLSALAALQPAPMGAPMAVELLVGCAAAVSSEGGLRSTN</sequence>
<name>A0A0D3K0X4_EMIH1</name>
<dbReference type="GeneID" id="19046758"/>
<dbReference type="KEGG" id="ehx:EMIHUDRAFT_449910"/>
<evidence type="ECO:0000313" key="1">
    <source>
        <dbReference type="EnsemblProtists" id="EOD29409"/>
    </source>
</evidence>
<reference evidence="2" key="1">
    <citation type="journal article" date="2013" name="Nature">
        <title>Pan genome of the phytoplankton Emiliania underpins its global distribution.</title>
        <authorList>
            <person name="Read B.A."/>
            <person name="Kegel J."/>
            <person name="Klute M.J."/>
            <person name="Kuo A."/>
            <person name="Lefebvre S.C."/>
            <person name="Maumus F."/>
            <person name="Mayer C."/>
            <person name="Miller J."/>
            <person name="Monier A."/>
            <person name="Salamov A."/>
            <person name="Young J."/>
            <person name="Aguilar M."/>
            <person name="Claverie J.M."/>
            <person name="Frickenhaus S."/>
            <person name="Gonzalez K."/>
            <person name="Herman E.K."/>
            <person name="Lin Y.C."/>
            <person name="Napier J."/>
            <person name="Ogata H."/>
            <person name="Sarno A.F."/>
            <person name="Shmutz J."/>
            <person name="Schroeder D."/>
            <person name="de Vargas C."/>
            <person name="Verret F."/>
            <person name="von Dassow P."/>
            <person name="Valentin K."/>
            <person name="Van de Peer Y."/>
            <person name="Wheeler G."/>
            <person name="Dacks J.B."/>
            <person name="Delwiche C.F."/>
            <person name="Dyhrman S.T."/>
            <person name="Glockner G."/>
            <person name="John U."/>
            <person name="Richards T."/>
            <person name="Worden A.Z."/>
            <person name="Zhang X."/>
            <person name="Grigoriev I.V."/>
            <person name="Allen A.E."/>
            <person name="Bidle K."/>
            <person name="Borodovsky M."/>
            <person name="Bowler C."/>
            <person name="Brownlee C."/>
            <person name="Cock J.M."/>
            <person name="Elias M."/>
            <person name="Gladyshev V.N."/>
            <person name="Groth M."/>
            <person name="Guda C."/>
            <person name="Hadaegh A."/>
            <person name="Iglesias-Rodriguez M.D."/>
            <person name="Jenkins J."/>
            <person name="Jones B.M."/>
            <person name="Lawson T."/>
            <person name="Leese F."/>
            <person name="Lindquist E."/>
            <person name="Lobanov A."/>
            <person name="Lomsadze A."/>
            <person name="Malik S.B."/>
            <person name="Marsh M.E."/>
            <person name="Mackinder L."/>
            <person name="Mock T."/>
            <person name="Mueller-Roeber B."/>
            <person name="Pagarete A."/>
            <person name="Parker M."/>
            <person name="Probert I."/>
            <person name="Quesneville H."/>
            <person name="Raines C."/>
            <person name="Rensing S.A."/>
            <person name="Riano-Pachon D.M."/>
            <person name="Richier S."/>
            <person name="Rokitta S."/>
            <person name="Shiraiwa Y."/>
            <person name="Soanes D.M."/>
            <person name="van der Giezen M."/>
            <person name="Wahlund T.M."/>
            <person name="Williams B."/>
            <person name="Wilson W."/>
            <person name="Wolfe G."/>
            <person name="Wurch L.L."/>
        </authorList>
    </citation>
    <scope>NUCLEOTIDE SEQUENCE</scope>
</reference>
<organism evidence="1 2">
    <name type="scientific">Emiliania huxleyi (strain CCMP1516)</name>
    <dbReference type="NCBI Taxonomy" id="280463"/>
    <lineage>
        <taxon>Eukaryota</taxon>
        <taxon>Haptista</taxon>
        <taxon>Haptophyta</taxon>
        <taxon>Prymnesiophyceae</taxon>
        <taxon>Isochrysidales</taxon>
        <taxon>Noelaerhabdaceae</taxon>
        <taxon>Emiliania</taxon>
    </lineage>
</organism>
<evidence type="ECO:0008006" key="3">
    <source>
        <dbReference type="Google" id="ProtNLM"/>
    </source>
</evidence>
<keyword evidence="2" id="KW-1185">Reference proteome</keyword>
<reference evidence="1" key="2">
    <citation type="submission" date="2024-10" db="UniProtKB">
        <authorList>
            <consortium name="EnsemblProtists"/>
        </authorList>
    </citation>
    <scope>IDENTIFICATION</scope>
</reference>
<proteinExistence type="predicted"/>
<dbReference type="RefSeq" id="XP_005781838.1">
    <property type="nucleotide sequence ID" value="XM_005781781.1"/>
</dbReference>
<dbReference type="HOGENOM" id="CLU_325030_0_0_1"/>
<dbReference type="AlphaFoldDB" id="A0A0D3K0X4"/>
<dbReference type="EnsemblProtists" id="EOD29409">
    <property type="protein sequence ID" value="EOD29409"/>
    <property type="gene ID" value="EMIHUDRAFT_449910"/>
</dbReference>
<dbReference type="PaxDb" id="2903-EOD29409"/>